<name>D0DVX0_LIMFE</name>
<protein>
    <submittedName>
        <fullName evidence="2">Uncharacterized protein</fullName>
    </submittedName>
</protein>
<evidence type="ECO:0000313" key="2">
    <source>
        <dbReference type="EMBL" id="EEX24806.1"/>
    </source>
</evidence>
<feature type="transmembrane region" description="Helical" evidence="1">
    <location>
        <begin position="32"/>
        <end position="51"/>
    </location>
</feature>
<keyword evidence="1" id="KW-1133">Transmembrane helix</keyword>
<accession>D0DVX0</accession>
<dbReference type="AlphaFoldDB" id="D0DVX0"/>
<gene>
    <name evidence="2" type="ORF">HMPREF0513_01809</name>
</gene>
<dbReference type="Proteomes" id="UP000004920">
    <property type="component" value="Unassembled WGS sequence"/>
</dbReference>
<dbReference type="EMBL" id="GG704709">
    <property type="protein sequence ID" value="EEX24806.1"/>
    <property type="molecule type" value="Genomic_DNA"/>
</dbReference>
<dbReference type="HOGENOM" id="CLU_3062778_0_0_9"/>
<reference evidence="2" key="1">
    <citation type="submission" date="2009-08" db="EMBL/GenBank/DDBJ databases">
        <title>The Genome Sequence of Lactobacillus fermentum 28-3-CHN.</title>
        <authorList>
            <consortium name="The Broad Institute Genome Sequencing Platform"/>
            <person name="Ward D."/>
            <person name="Feldgarden M."/>
            <person name="Earl A."/>
            <person name="Young S.K."/>
            <person name="Zeng Q."/>
            <person name="Koehrsen M."/>
            <person name="Alvarado L."/>
            <person name="Berlin A."/>
            <person name="Bochicchio J."/>
            <person name="Borenstein D."/>
            <person name="Chapman S.B."/>
            <person name="Chen Z."/>
            <person name="Engels R."/>
            <person name="Freedman E."/>
            <person name="Gellesch M."/>
            <person name="Goldberg J."/>
            <person name="Griggs A."/>
            <person name="Gujja S."/>
            <person name="Heilman E."/>
            <person name="Heiman D."/>
            <person name="Hepburn T."/>
            <person name="Howarth C."/>
            <person name="Jen D."/>
            <person name="Larson L."/>
            <person name="Lewis B."/>
            <person name="Mehta T."/>
            <person name="Park D."/>
            <person name="Pearson M."/>
            <person name="Roberts A."/>
            <person name="Saif S."/>
            <person name="Shea T."/>
            <person name="Shenoy N."/>
            <person name="Sisk P."/>
            <person name="Stolte C."/>
            <person name="Sykes S."/>
            <person name="Thomson T."/>
            <person name="Walk T."/>
            <person name="White J."/>
            <person name="Yandava C."/>
            <person name="Liu Y."/>
            <person name="Xu Q."/>
            <person name="Haas B."/>
            <person name="Nusbaum C."/>
            <person name="Birren B."/>
        </authorList>
    </citation>
    <scope>NUCLEOTIDE SEQUENCE</scope>
    <source>
        <strain evidence="2">28-3-CHN</strain>
    </source>
</reference>
<organism evidence="2">
    <name type="scientific">Limosilactobacillus fermentum 28-3-CHN</name>
    <dbReference type="NCBI Taxonomy" id="575599"/>
    <lineage>
        <taxon>Bacteria</taxon>
        <taxon>Bacillati</taxon>
        <taxon>Bacillota</taxon>
        <taxon>Bacilli</taxon>
        <taxon>Lactobacillales</taxon>
        <taxon>Lactobacillaceae</taxon>
        <taxon>Limosilactobacillus</taxon>
    </lineage>
</organism>
<sequence length="54" mass="5986">MITMMKISVVAMVPIMTIAGLLLKPGLITKGVFITAIVVEFFMAFLVSDYYENN</sequence>
<evidence type="ECO:0000256" key="1">
    <source>
        <dbReference type="SAM" id="Phobius"/>
    </source>
</evidence>
<feature type="transmembrane region" description="Helical" evidence="1">
    <location>
        <begin position="7"/>
        <end position="26"/>
    </location>
</feature>
<keyword evidence="1" id="KW-0812">Transmembrane</keyword>
<proteinExistence type="predicted"/>
<keyword evidence="1" id="KW-0472">Membrane</keyword>